<dbReference type="Proteomes" id="UP000655420">
    <property type="component" value="Unassembled WGS sequence"/>
</dbReference>
<dbReference type="RefSeq" id="WP_200610223.1">
    <property type="nucleotide sequence ID" value="NZ_JAEHHL010000007.1"/>
</dbReference>
<accession>A0A8J7M7G3</accession>
<dbReference type="PANTHER" id="PTHR46656">
    <property type="entry name" value="PUTATIVE-RELATED"/>
    <property type="match status" value="1"/>
</dbReference>
<dbReference type="EMBL" id="JAEHHL010000007">
    <property type="protein sequence ID" value="MBK0399979.1"/>
    <property type="molecule type" value="Genomic_DNA"/>
</dbReference>
<dbReference type="Pfam" id="PF20706">
    <property type="entry name" value="GT4-conflict"/>
    <property type="match status" value="1"/>
</dbReference>
<protein>
    <submittedName>
        <fullName evidence="1">Glycosyltransferase family 4 protein</fullName>
    </submittedName>
</protein>
<keyword evidence="2" id="KW-1185">Reference proteome</keyword>
<dbReference type="AlphaFoldDB" id="A0A8J7M7G3"/>
<evidence type="ECO:0000313" key="2">
    <source>
        <dbReference type="Proteomes" id="UP000655420"/>
    </source>
</evidence>
<proteinExistence type="predicted"/>
<gene>
    <name evidence="1" type="ORF">H0I76_12325</name>
</gene>
<evidence type="ECO:0000313" key="1">
    <source>
        <dbReference type="EMBL" id="MBK0399979.1"/>
    </source>
</evidence>
<dbReference type="Gene3D" id="3.40.50.2000">
    <property type="entry name" value="Glycogen Phosphorylase B"/>
    <property type="match status" value="1"/>
</dbReference>
<sequence length="774" mass="82830">MRLNFSTATGLRAFEREIADQGFDVVFLDPAVLFFRETRRFVHLVVTAIQLGVLWRRLAGARRAVVLRREPRGFWPSRVLARLVLRLQRDVALEPDASVDALDAALSRALGGDPTDGAARHAASVPVRLAQLGPEASPPEIAGLVTAAAAVARRRGINLVGETAGAGGGSGDPAMPPCPAMQEGTRDPIAVSEAPDPVWTVDGVTVTRLMVHMRASLRALPKLRPGTQRAARRLAAWYEGAMRRVAGRGLPHFLGTASEPDSAVSVHAQRLEAWWRDLSLTGGLGSPLVAAGSPDQGEVERLANALSRIGAALAAGAPMPRLAQEDEAILAAPVANGAGAVSGMELALALMAGGHDADAASGFGWRSDIGRRLLGRVASPRNGLGRFATDPASTDRPELTLIGLTSGGSGLAENLGMTRRVLRAAGIESVTRSIDAGLARVDDSGGSRARPDGPAVRRSARLIHVNADLVPQVLLEPAMACDRLALNIGFLLWEFGVLPEAHRLALDMLDEVWCPTAFVADTYCAAGRVPVHRIGKAVTLGPVEQVGRAGLGIPEDVFLFFVSFDFHSSVERKNPLAAVRAFRRAFPPARRDVALVIKTTEVARGHWGDPRGQWKAILDLARHDARIVVLTGRMPLERYLALIFSTDCLVSPHRAEGFGYGPAQAMLLERPVIVTDYSGTRDFCTDETSFPVRADLVPVRPGESMFPMEGAVWAAVDEIALAETMRRVLQDRSEAGRRARAGRALIETEYSVAAHAARCLDRLTALGVIERGRE</sequence>
<dbReference type="PANTHER" id="PTHR46656:SF3">
    <property type="entry name" value="PUTATIVE-RELATED"/>
    <property type="match status" value="1"/>
</dbReference>
<reference evidence="1" key="1">
    <citation type="submission" date="2020-12" db="EMBL/GenBank/DDBJ databases">
        <title>Bacterial taxonomy.</title>
        <authorList>
            <person name="Pan X."/>
        </authorList>
    </citation>
    <scope>NUCLEOTIDE SEQUENCE</scope>
    <source>
        <strain evidence="1">M0105</strain>
    </source>
</reference>
<dbReference type="SUPFAM" id="SSF53756">
    <property type="entry name" value="UDP-Glycosyltransferase/glycogen phosphorylase"/>
    <property type="match status" value="1"/>
</dbReference>
<organism evidence="1 2">
    <name type="scientific">Thermohalobaculum xanthum</name>
    <dbReference type="NCBI Taxonomy" id="2753746"/>
    <lineage>
        <taxon>Bacteria</taxon>
        <taxon>Pseudomonadati</taxon>
        <taxon>Pseudomonadota</taxon>
        <taxon>Alphaproteobacteria</taxon>
        <taxon>Rhodobacterales</taxon>
        <taxon>Paracoccaceae</taxon>
        <taxon>Thermohalobaculum</taxon>
    </lineage>
</organism>
<comment type="caution">
    <text evidence="1">The sequence shown here is derived from an EMBL/GenBank/DDBJ whole genome shotgun (WGS) entry which is preliminary data.</text>
</comment>
<name>A0A8J7M7G3_9RHOB</name>